<accession>A0A6G8IJF4</accession>
<gene>
    <name evidence="1" type="ORF">G9Q37_13905</name>
</gene>
<sequence length="762" mass="83599">MRTSAPLDSQDPTRSDLALPSTVTAAVLQRGPPHTDLVPMPTNDSPDLVRYTSTEHDTSHVLINPTSGLIRDAKGKSQDVLGQITKLLRAPKAQPCSLEVCEALLSGLREIQEFLIVRSHAVDELIAALQTLADSIQDKLGQEYTSSLASLKGLRSKHPVWCALADEGFVRNGNYAKRLYIGCASALAISTGEPVSKSLAQYAASLHRLEYLDRRQLRLVLSTNSGPGHSENGEFHEDVAALRRIWAKVIKVFGSTEPPPPQTTDERVRGQILSAALNATSRHMGGAAHHRLLGPDQFNKALSRIVAELAVDNLEGALGFLVMRTGLSIDVAGALPLRREPVADGRSFIDVDQGVAVVDLNVIANEASKPLVGSIPAGHRLRVHLPITLQSHLKARLQVHSNAQNLAELYPESRVPESRARIYPSRDELEPSWARLRYSLGWMLRNQGINKLHAAFLSGDFAIIPRSKLHYAAVSAQEWHVLQQWLHEKLGFDEPVAHQLATELGIGCAVVPRIENVRLHDALLVEAVTRARPAKNTTVTALLAFHNAFTKLTGWRLAVLLALREQRSIDLDASIGDVTSSWVAIHDKSVRSDRGHQPVALSGFAAMCVRLYKLHCDAIAKRIEKTIPTGTPFTRWCRSVAGGQNVRLLSLVLDDQQVHVLRSSDFTGPQWPGYVLAPDCGRKIMEHELRNHGARSSDVDAHLRHFTQGQQPASPFDPSVMSTIVRRISIVQQKVAVSIFRSPVVGLSKGFLRVEALELGCR</sequence>
<dbReference type="KEGG" id="hcz:G9Q37_13905"/>
<organism evidence="1 2">
    <name type="scientific">Hydrogenophaga crocea</name>
    <dbReference type="NCBI Taxonomy" id="2716225"/>
    <lineage>
        <taxon>Bacteria</taxon>
        <taxon>Pseudomonadati</taxon>
        <taxon>Pseudomonadota</taxon>
        <taxon>Betaproteobacteria</taxon>
        <taxon>Burkholderiales</taxon>
        <taxon>Comamonadaceae</taxon>
        <taxon>Hydrogenophaga</taxon>
    </lineage>
</organism>
<dbReference type="AlphaFoldDB" id="A0A6G8IJF4"/>
<protein>
    <submittedName>
        <fullName evidence="1">Uncharacterized protein</fullName>
    </submittedName>
</protein>
<dbReference type="RefSeq" id="WP_166227975.1">
    <property type="nucleotide sequence ID" value="NZ_CP049989.1"/>
</dbReference>
<reference evidence="1 2" key="1">
    <citation type="submission" date="2020-03" db="EMBL/GenBank/DDBJ databases">
        <title>Hydrogenophaga sp. nov. isolated from cyanobacterial mat.</title>
        <authorList>
            <person name="Thorat V."/>
            <person name="Kirdat K."/>
            <person name="Tiwarekar B."/>
            <person name="Costa E.D."/>
            <person name="Yadav A."/>
        </authorList>
    </citation>
    <scope>NUCLEOTIDE SEQUENCE [LARGE SCALE GENOMIC DNA]</scope>
    <source>
        <strain evidence="1 2">BA0156</strain>
    </source>
</reference>
<dbReference type="Proteomes" id="UP000503162">
    <property type="component" value="Chromosome"/>
</dbReference>
<proteinExistence type="predicted"/>
<name>A0A6G8IJF4_9BURK</name>
<keyword evidence="2" id="KW-1185">Reference proteome</keyword>
<dbReference type="EMBL" id="CP049989">
    <property type="protein sequence ID" value="QIM53166.1"/>
    <property type="molecule type" value="Genomic_DNA"/>
</dbReference>
<evidence type="ECO:0000313" key="1">
    <source>
        <dbReference type="EMBL" id="QIM53166.1"/>
    </source>
</evidence>
<evidence type="ECO:0000313" key="2">
    <source>
        <dbReference type="Proteomes" id="UP000503162"/>
    </source>
</evidence>